<dbReference type="EMBL" id="RRCF01000001">
    <property type="protein sequence ID" value="RRJ23212.1"/>
    <property type="molecule type" value="Genomic_DNA"/>
</dbReference>
<dbReference type="Gene3D" id="3.40.50.720">
    <property type="entry name" value="NAD(P)-binding Rossmann-like Domain"/>
    <property type="match status" value="1"/>
</dbReference>
<comment type="caution">
    <text evidence="1">The sequence shown here is derived from an EMBL/GenBank/DDBJ whole genome shotgun (WGS) entry which is preliminary data.</text>
</comment>
<dbReference type="RefSeq" id="WP_046520013.1">
    <property type="nucleotide sequence ID" value="NZ_LAVS01000022.1"/>
</dbReference>
<evidence type="ECO:0000313" key="2">
    <source>
        <dbReference type="Proteomes" id="UP000276260"/>
    </source>
</evidence>
<sequence length="616" mass="70485">MSTTEQLSVTIGAHNSETAVSLSEWLSLNEGKVKLGFRLLPSAVLSQMTDQFEQFSRYSHLSCIGLVNTNDVFSLKQQQLLRDLNLPLLYLSTEDFGSLSWLNIVFLQETNFADDETYPKDIIKIGSPHGTDISLKKTLVHYGGLMEFDYILCPVSYTPVFDDAYIGLVTSDLSCHSMPFCCAIPFGMPKYDRFFQACQEHPYPEAIIYHLSNLKIENPSVVSYIAPVLELLLRSFPDRSIIFRPFPEDQEHPFIQQLLKQFSDFPNFTYSCAPSYISDYVKGAVMLCHRDYSEHLFVQASKRPMLVFDPCSQSNTAQVRVESIEQLIPALSSLLAEKAQVTVNNNVFNSGSSVDYLVSQLHYILDNKRHPQWQYFELYNQYSADTHTVIQYHMAGVSPFHKTALRALKIFPDCPEFFLAALESLGRTPIYSNRQLSEMYWEQILHLISNKRTDDLEKSVLTGLEKWFFSLPADCRFYLTNKVAKYSSEESLFHYLLQLTEVDCTPVLSTSVPVFIAQRDLSKQLNDGPVLIYGAGELTKTLLTNLSFIERFDVLCIVDSNLKFHGRKILEYNIEPPEKLLTYNAPILICSRAYAEEIDYHLRRQLGIKNAVYVLH</sequence>
<dbReference type="OrthoDB" id="6405702at2"/>
<gene>
    <name evidence="1" type="ORF">EIK76_03755</name>
</gene>
<dbReference type="Proteomes" id="UP000276260">
    <property type="component" value="Unassembled WGS sequence"/>
</dbReference>
<accession>A0A3P3QPN3</accession>
<reference evidence="1 2" key="1">
    <citation type="submission" date="2018-11" db="EMBL/GenBank/DDBJ databases">
        <title>Draft genome analysis of Rheinheimera mesophila isolated from an industrial waste site.</title>
        <authorList>
            <person name="Yu Q."/>
            <person name="Qi Y."/>
            <person name="Zhang H."/>
            <person name="Lu Y."/>
            <person name="Pu J."/>
        </authorList>
    </citation>
    <scope>NUCLEOTIDE SEQUENCE [LARGE SCALE GENOMIC DNA]</scope>
    <source>
        <strain evidence="1 2">IITR13</strain>
    </source>
</reference>
<keyword evidence="2" id="KW-1185">Reference proteome</keyword>
<dbReference type="AlphaFoldDB" id="A0A3P3QPN3"/>
<evidence type="ECO:0000313" key="1">
    <source>
        <dbReference type="EMBL" id="RRJ23212.1"/>
    </source>
</evidence>
<proteinExistence type="predicted"/>
<name>A0A3P3QPN3_9GAMM</name>
<organism evidence="1 2">
    <name type="scientific">Rheinheimera mesophila</name>
    <dbReference type="NCBI Taxonomy" id="1547515"/>
    <lineage>
        <taxon>Bacteria</taxon>
        <taxon>Pseudomonadati</taxon>
        <taxon>Pseudomonadota</taxon>
        <taxon>Gammaproteobacteria</taxon>
        <taxon>Chromatiales</taxon>
        <taxon>Chromatiaceae</taxon>
        <taxon>Rheinheimera</taxon>
    </lineage>
</organism>
<protein>
    <submittedName>
        <fullName evidence="1">Uncharacterized protein</fullName>
    </submittedName>
</protein>